<dbReference type="InParanoid" id="G4T587"/>
<sequence length="615" mass="70901">MTTSVTRALRAVFRTFRVLPSYFLPYILCVLIAHLALIIPWSSVFKIITSLWAVVTPVAAIVIFLEFVVTFCRDHPLSISEDSIMHKWSGLWLLRHTRPTLWIYRLLQRAGIVRYRLPDLPTEIWEQILAFGLDIPEALGTTCTPEGILEYLYYHRFQEYIRSGKRVHTYTKSPTTRSASMEDYAVDPDHPYEAYLQRRLTLSLVCSDWHTFVRRQRPAWSFGTVEPGLQTVERLELVLPPAGVTLFDKESPNPKLRDDDLKELRILAIGTSLFLPRDGANLQRALADLSMYRPAVLRNIECLAYTGLHINNFDVVCNLFENLTTLIIEANWISNMKLELPRVQVLMLKAFEMDVGRWNCPALQHLALVYTDHPDPSPEPLPLDIHRLISPSLLLSLVVHRRILVVDQAFWHEHPSLVHIGSSHLEYHSPPPRNHPLSHLSIVDRIHSKTSPAGFRHLVESGHPLVCVRFSPYDVFRPESLSPEWDALYWCTQRRGILGPIIPPELIDTRPEIALKGQQWKWRAMSSLRIPSSWPRKRDRWLEKFWEFVDGRIIGKFPLVRSVEGIMAASYLGSAIGATHVYWFLELQTVRIHVVTELFGLALLLLLVAYQEIRS</sequence>
<dbReference type="OrthoDB" id="3330528at2759"/>
<evidence type="ECO:0000313" key="3">
    <source>
        <dbReference type="EMBL" id="CCA66520.1"/>
    </source>
</evidence>
<keyword evidence="1" id="KW-0472">Membrane</keyword>
<proteinExistence type="predicted"/>
<keyword evidence="1" id="KW-0812">Transmembrane</keyword>
<dbReference type="Proteomes" id="UP000007148">
    <property type="component" value="Unassembled WGS sequence"/>
</dbReference>
<name>G4T587_SERID</name>
<gene>
    <name evidence="3" type="ORF">PIIN_00205</name>
</gene>
<comment type="caution">
    <text evidence="3">The sequence shown here is derived from an EMBL/GenBank/DDBJ whole genome shotgun (WGS) entry which is preliminary data.</text>
</comment>
<accession>G4T587</accession>
<evidence type="ECO:0000256" key="1">
    <source>
        <dbReference type="SAM" id="Phobius"/>
    </source>
</evidence>
<protein>
    <recommendedName>
        <fullName evidence="2">PLD phosphodiesterase domain-containing protein</fullName>
    </recommendedName>
</protein>
<reference evidence="3 4" key="1">
    <citation type="journal article" date="2011" name="PLoS Pathog.">
        <title>Endophytic Life Strategies Decoded by Genome and Transcriptome Analyses of the Mutualistic Root Symbiont Piriformospora indica.</title>
        <authorList>
            <person name="Zuccaro A."/>
            <person name="Lahrmann U."/>
            <person name="Guldener U."/>
            <person name="Langen G."/>
            <person name="Pfiffi S."/>
            <person name="Biedenkopf D."/>
            <person name="Wong P."/>
            <person name="Samans B."/>
            <person name="Grimm C."/>
            <person name="Basiewicz M."/>
            <person name="Murat C."/>
            <person name="Martin F."/>
            <person name="Kogel K.H."/>
        </authorList>
    </citation>
    <scope>NUCLEOTIDE SEQUENCE [LARGE SCALE GENOMIC DNA]</scope>
    <source>
        <strain evidence="3 4">DSM 11827</strain>
    </source>
</reference>
<dbReference type="EMBL" id="CAFZ01000002">
    <property type="protein sequence ID" value="CCA66520.1"/>
    <property type="molecule type" value="Genomic_DNA"/>
</dbReference>
<feature type="transmembrane region" description="Helical" evidence="1">
    <location>
        <begin position="21"/>
        <end position="41"/>
    </location>
</feature>
<keyword evidence="1" id="KW-1133">Transmembrane helix</keyword>
<dbReference type="GO" id="GO:0003824">
    <property type="term" value="F:catalytic activity"/>
    <property type="evidence" value="ECO:0007669"/>
    <property type="project" value="InterPro"/>
</dbReference>
<dbReference type="InterPro" id="IPR001736">
    <property type="entry name" value="PLipase_D/transphosphatidylase"/>
</dbReference>
<dbReference type="HOGENOM" id="CLU_444175_0_0_1"/>
<feature type="domain" description="PLD phosphodiesterase" evidence="2">
    <location>
        <begin position="395"/>
        <end position="429"/>
    </location>
</feature>
<feature type="transmembrane region" description="Helical" evidence="1">
    <location>
        <begin position="591"/>
        <end position="610"/>
    </location>
</feature>
<keyword evidence="4" id="KW-1185">Reference proteome</keyword>
<organism evidence="3 4">
    <name type="scientific">Serendipita indica (strain DSM 11827)</name>
    <name type="common">Root endophyte fungus</name>
    <name type="synonym">Piriformospora indica</name>
    <dbReference type="NCBI Taxonomy" id="1109443"/>
    <lineage>
        <taxon>Eukaryota</taxon>
        <taxon>Fungi</taxon>
        <taxon>Dikarya</taxon>
        <taxon>Basidiomycota</taxon>
        <taxon>Agaricomycotina</taxon>
        <taxon>Agaricomycetes</taxon>
        <taxon>Sebacinales</taxon>
        <taxon>Serendipitaceae</taxon>
        <taxon>Serendipita</taxon>
    </lineage>
</organism>
<dbReference type="PROSITE" id="PS50035">
    <property type="entry name" value="PLD"/>
    <property type="match status" value="1"/>
</dbReference>
<evidence type="ECO:0000313" key="4">
    <source>
        <dbReference type="Proteomes" id="UP000007148"/>
    </source>
</evidence>
<feature type="transmembrane region" description="Helical" evidence="1">
    <location>
        <begin position="47"/>
        <end position="69"/>
    </location>
</feature>
<feature type="transmembrane region" description="Helical" evidence="1">
    <location>
        <begin position="566"/>
        <end position="585"/>
    </location>
</feature>
<dbReference type="AlphaFoldDB" id="G4T587"/>
<evidence type="ECO:0000259" key="2">
    <source>
        <dbReference type="PROSITE" id="PS50035"/>
    </source>
</evidence>